<feature type="chain" id="PRO_5004112895" description="Lipoprotein" evidence="1">
    <location>
        <begin position="26"/>
        <end position="174"/>
    </location>
</feature>
<dbReference type="RefSeq" id="WP_002975384.1">
    <property type="nucleotide sequence ID" value="NZ_AOGW02000018.1"/>
</dbReference>
<keyword evidence="3" id="KW-1185">Reference proteome</keyword>
<dbReference type="STRING" id="1257025.LEP1GSC203_0752"/>
<dbReference type="AlphaFoldDB" id="N1VK70"/>
<keyword evidence="1" id="KW-0732">Signal</keyword>
<sequence length="174" mass="19362">MNFKKSVYAVLALVLVFAVNCSSSAKRLGDYKAPNYSTTKLNEKVVLTYTPEANAEVKDSEVFKEENFLRVYKTKLKEKGVFSDKAKETIEIKINDVRFRSEGVAIWIGSIAGADSMDLVLTIKDAKGNIIDQHNITVAYGLGGFVGGPNETRAEHFYEKITQLTLQQLGYPVE</sequence>
<organism evidence="2 3">
    <name type="scientific">Leptospira terpstrae serovar Hualin str. LT 11-33 = ATCC 700639</name>
    <dbReference type="NCBI Taxonomy" id="1257025"/>
    <lineage>
        <taxon>Bacteria</taxon>
        <taxon>Pseudomonadati</taxon>
        <taxon>Spirochaetota</taxon>
        <taxon>Spirochaetia</taxon>
        <taxon>Leptospirales</taxon>
        <taxon>Leptospiraceae</taxon>
        <taxon>Leptospira</taxon>
    </lineage>
</organism>
<dbReference type="EMBL" id="AOGW02000018">
    <property type="protein sequence ID" value="EMY60139.1"/>
    <property type="molecule type" value="Genomic_DNA"/>
</dbReference>
<proteinExistence type="predicted"/>
<accession>N1VK70</accession>
<gene>
    <name evidence="2" type="ORF">LEP1GSC203_0752</name>
</gene>
<comment type="caution">
    <text evidence="2">The sequence shown here is derived from an EMBL/GenBank/DDBJ whole genome shotgun (WGS) entry which is preliminary data.</text>
</comment>
<reference evidence="2" key="1">
    <citation type="submission" date="2013-03" db="EMBL/GenBank/DDBJ databases">
        <authorList>
            <person name="Harkins D.M."/>
            <person name="Durkin A.S."/>
            <person name="Brinkac L.M."/>
            <person name="Haft D.H."/>
            <person name="Selengut J.D."/>
            <person name="Sanka R."/>
            <person name="DePew J."/>
            <person name="Purushe J."/>
            <person name="Hartskeerl R.A."/>
            <person name="Ahmed A."/>
            <person name="van der Linden H."/>
            <person name="Goris M.G.A."/>
            <person name="Vinetz J.M."/>
            <person name="Sutton G.G."/>
            <person name="Nierman W.C."/>
            <person name="Fouts D.E."/>
        </authorList>
    </citation>
    <scope>NUCLEOTIDE SEQUENCE [LARGE SCALE GENOMIC DNA]</scope>
    <source>
        <strain evidence="2">LT 11-33</strain>
    </source>
</reference>
<evidence type="ECO:0000256" key="1">
    <source>
        <dbReference type="SAM" id="SignalP"/>
    </source>
</evidence>
<protein>
    <recommendedName>
        <fullName evidence="4">Lipoprotein</fullName>
    </recommendedName>
</protein>
<evidence type="ECO:0000313" key="3">
    <source>
        <dbReference type="Proteomes" id="UP000012371"/>
    </source>
</evidence>
<dbReference type="OrthoDB" id="327495at2"/>
<name>N1VK70_9LEPT</name>
<evidence type="ECO:0000313" key="2">
    <source>
        <dbReference type="EMBL" id="EMY60139.1"/>
    </source>
</evidence>
<dbReference type="Proteomes" id="UP000012371">
    <property type="component" value="Unassembled WGS sequence"/>
</dbReference>
<evidence type="ECO:0008006" key="4">
    <source>
        <dbReference type="Google" id="ProtNLM"/>
    </source>
</evidence>
<feature type="signal peptide" evidence="1">
    <location>
        <begin position="1"/>
        <end position="25"/>
    </location>
</feature>